<keyword evidence="9" id="KW-1071">Ligand-gated ion channel</keyword>
<keyword evidence="8" id="KW-0325">Glycoprotein</keyword>
<comment type="caution">
    <text evidence="16">The sequence shown here is derived from an EMBL/GenBank/DDBJ whole genome shotgun (WGS) entry which is preliminary data.</text>
</comment>
<dbReference type="Proteomes" id="UP000626109">
    <property type="component" value="Unassembled WGS sequence"/>
</dbReference>
<keyword evidence="4 11" id="KW-1133">Transmembrane helix</keyword>
<keyword evidence="2" id="KW-0813">Transport</keyword>
<evidence type="ECO:0000256" key="11">
    <source>
        <dbReference type="SAM" id="Phobius"/>
    </source>
</evidence>
<organism evidence="16 17">
    <name type="scientific">Polarella glacialis</name>
    <name type="common">Dinoflagellate</name>
    <dbReference type="NCBI Taxonomy" id="89957"/>
    <lineage>
        <taxon>Eukaryota</taxon>
        <taxon>Sar</taxon>
        <taxon>Alveolata</taxon>
        <taxon>Dinophyceae</taxon>
        <taxon>Suessiales</taxon>
        <taxon>Suessiaceae</taxon>
        <taxon>Polarella</taxon>
    </lineage>
</organism>
<name>A0A813JYW1_POLGL</name>
<dbReference type="GO" id="GO:0015276">
    <property type="term" value="F:ligand-gated monoatomic ion channel activity"/>
    <property type="evidence" value="ECO:0007669"/>
    <property type="project" value="InterPro"/>
</dbReference>
<evidence type="ECO:0000256" key="6">
    <source>
        <dbReference type="ARBA" id="ARBA00023136"/>
    </source>
</evidence>
<keyword evidence="12" id="KW-0732">Signal</keyword>
<dbReference type="InterPro" id="IPR015683">
    <property type="entry name" value="Ionotropic_Glu_rcpt"/>
</dbReference>
<dbReference type="Pfam" id="PF00060">
    <property type="entry name" value="Lig_chan"/>
    <property type="match status" value="1"/>
</dbReference>
<dbReference type="Proteomes" id="UP000654075">
    <property type="component" value="Unassembled WGS sequence"/>
</dbReference>
<feature type="signal peptide" evidence="12">
    <location>
        <begin position="1"/>
        <end position="19"/>
    </location>
</feature>
<evidence type="ECO:0000256" key="10">
    <source>
        <dbReference type="ARBA" id="ARBA00023303"/>
    </source>
</evidence>
<evidence type="ECO:0000256" key="12">
    <source>
        <dbReference type="SAM" id="SignalP"/>
    </source>
</evidence>
<comment type="subcellular location">
    <subcellularLocation>
        <location evidence="1">Membrane</location>
        <topology evidence="1">Multi-pass membrane protein</topology>
    </subcellularLocation>
</comment>
<evidence type="ECO:0000256" key="4">
    <source>
        <dbReference type="ARBA" id="ARBA00022989"/>
    </source>
</evidence>
<dbReference type="EMBL" id="CAJNNV010028010">
    <property type="protein sequence ID" value="CAE8622602.1"/>
    <property type="molecule type" value="Genomic_DNA"/>
</dbReference>
<feature type="domain" description="Ionotropic glutamate receptor C-terminal" evidence="13">
    <location>
        <begin position="140"/>
        <end position="395"/>
    </location>
</feature>
<dbReference type="InterPro" id="IPR001320">
    <property type="entry name" value="Iontro_rcpt_C"/>
</dbReference>
<accession>A0A813JYW1</accession>
<keyword evidence="18" id="KW-1185">Reference proteome</keyword>
<evidence type="ECO:0000313" key="14">
    <source>
        <dbReference type="EMBL" id="CAE8598318.1"/>
    </source>
</evidence>
<dbReference type="OrthoDB" id="5984008at2759"/>
<sequence>MPPSLRLLWLALWPAVSQAARRRVRFGMIPFSMPPWSERDPQTGEYEGGFFVDFFREVGYEAGFDVEFVAITNPHYLDDFRGVTCKALDAGQIDLGWDPNTTADPGYLHTQPIVSFTNVVLTKRTHSPVSLWNIFLPFRFELWMTIAACILYGAVVLVLLKAIHEGDSSVWDCLRMCPSRLYYSAAAMLGGDDYDEYHNLPLGRLYRLGLLFLVLVSGATYTANLAAFLTKPNFEVHGPKTMEDLKHATVCTRYPTYASRIRRFVREVVEPPLNMSFPDRQPWAQEKLQNGECEAIVEVTPNAKMESLEFCETMHLNRDISFMQTFDLFKLRRNETKLWLSTSKAIETIMARPSYTQMLHRNMRFGTSCSDTGFGQSDMQKITIKEMGAVFIVFFACGLLAIALSMVLRFCKSGPEHDEEARQVEAVLTFEQLPGEEPNTELQNSLLLSRKLDRVLEELRLLRHASSRSGHDGSVAILSP</sequence>
<dbReference type="EMBL" id="CAJNNV010010180">
    <property type="protein sequence ID" value="CAE8598318.1"/>
    <property type="molecule type" value="Genomic_DNA"/>
</dbReference>
<feature type="transmembrane region" description="Helical" evidence="11">
    <location>
        <begin position="208"/>
        <end position="229"/>
    </location>
</feature>
<keyword evidence="10" id="KW-0407">Ion channel</keyword>
<evidence type="ECO:0000256" key="9">
    <source>
        <dbReference type="ARBA" id="ARBA00023286"/>
    </source>
</evidence>
<evidence type="ECO:0000256" key="5">
    <source>
        <dbReference type="ARBA" id="ARBA00023065"/>
    </source>
</evidence>
<feature type="chain" id="PRO_5036408949" description="Ionotropic glutamate receptor C-terminal domain-containing protein" evidence="12">
    <location>
        <begin position="20"/>
        <end position="480"/>
    </location>
</feature>
<keyword evidence="7" id="KW-0675">Receptor</keyword>
<dbReference type="PANTHER" id="PTHR18966">
    <property type="entry name" value="IONOTROPIC GLUTAMATE RECEPTOR"/>
    <property type="match status" value="1"/>
</dbReference>
<keyword evidence="6 11" id="KW-0472">Membrane</keyword>
<keyword evidence="5" id="KW-0406">Ion transport</keyword>
<evidence type="ECO:0000256" key="3">
    <source>
        <dbReference type="ARBA" id="ARBA00022692"/>
    </source>
</evidence>
<dbReference type="Gene3D" id="3.40.190.10">
    <property type="entry name" value="Periplasmic binding protein-like II"/>
    <property type="match status" value="1"/>
</dbReference>
<evidence type="ECO:0000256" key="1">
    <source>
        <dbReference type="ARBA" id="ARBA00004141"/>
    </source>
</evidence>
<evidence type="ECO:0000313" key="15">
    <source>
        <dbReference type="EMBL" id="CAE8622602.1"/>
    </source>
</evidence>
<gene>
    <name evidence="14" type="ORF">PGLA1383_LOCUS16729</name>
    <name evidence="15" type="ORF">PGLA1383_LOCUS40039</name>
    <name evidence="16" type="ORF">PGLA2088_LOCUS28062</name>
</gene>
<dbReference type="EMBL" id="CAJNNW010027720">
    <property type="protein sequence ID" value="CAE8692837.1"/>
    <property type="molecule type" value="Genomic_DNA"/>
</dbReference>
<dbReference type="AlphaFoldDB" id="A0A813JYW1"/>
<protein>
    <recommendedName>
        <fullName evidence="13">Ionotropic glutamate receptor C-terminal domain-containing protein</fullName>
    </recommendedName>
</protein>
<keyword evidence="3 11" id="KW-0812">Transmembrane</keyword>
<proteinExistence type="predicted"/>
<evidence type="ECO:0000256" key="2">
    <source>
        <dbReference type="ARBA" id="ARBA00022448"/>
    </source>
</evidence>
<dbReference type="GO" id="GO:0016020">
    <property type="term" value="C:membrane"/>
    <property type="evidence" value="ECO:0007669"/>
    <property type="project" value="UniProtKB-SubCell"/>
</dbReference>
<feature type="transmembrane region" description="Helical" evidence="11">
    <location>
        <begin position="142"/>
        <end position="160"/>
    </location>
</feature>
<feature type="transmembrane region" description="Helical" evidence="11">
    <location>
        <begin position="387"/>
        <end position="408"/>
    </location>
</feature>
<evidence type="ECO:0000313" key="17">
    <source>
        <dbReference type="Proteomes" id="UP000626109"/>
    </source>
</evidence>
<evidence type="ECO:0000313" key="18">
    <source>
        <dbReference type="Proteomes" id="UP000654075"/>
    </source>
</evidence>
<evidence type="ECO:0000256" key="8">
    <source>
        <dbReference type="ARBA" id="ARBA00023180"/>
    </source>
</evidence>
<reference evidence="16" key="1">
    <citation type="submission" date="2021-02" db="EMBL/GenBank/DDBJ databases">
        <authorList>
            <person name="Dougan E. K."/>
            <person name="Rhodes N."/>
            <person name="Thang M."/>
            <person name="Chan C."/>
        </authorList>
    </citation>
    <scope>NUCLEOTIDE SEQUENCE</scope>
</reference>
<evidence type="ECO:0000259" key="13">
    <source>
        <dbReference type="Pfam" id="PF00060"/>
    </source>
</evidence>
<evidence type="ECO:0000256" key="7">
    <source>
        <dbReference type="ARBA" id="ARBA00023170"/>
    </source>
</evidence>
<evidence type="ECO:0000313" key="16">
    <source>
        <dbReference type="EMBL" id="CAE8692837.1"/>
    </source>
</evidence>
<dbReference type="Gene3D" id="1.10.287.70">
    <property type="match status" value="1"/>
</dbReference>
<dbReference type="SUPFAM" id="SSF53850">
    <property type="entry name" value="Periplasmic binding protein-like II"/>
    <property type="match status" value="1"/>
</dbReference>
<dbReference type="OMA" id="VYGITHS"/>